<dbReference type="PANTHER" id="PTHR43798">
    <property type="entry name" value="MONOACYLGLYCEROL LIPASE"/>
    <property type="match status" value="1"/>
</dbReference>
<sequence length="284" mass="31186">MRSRDVKLDRTRVRVWEMGRTGNPPVVLLHGGGVDHARLSWEPTLHQLAALGFHVIAPDFPGYGESPFPQEPVTLDVLAATVTELLEALRLEKVILGGISLGGGAALAVALSHPEKVERLVLVGAYGLSSFIPGGRLATVWVHLPQPQWLNLALSSSPLLLDLTLRGILKNPAARTPELRGMVAQAMRRSTPAWNDFQRSEMVPGSKGLKTVFAPQLRRLTMPIVVVHGLEDFTIPYRDVAQAFADMPNAELHPIPHAGHWTQRDAAAEFHSILARFLFKEVFL</sequence>
<dbReference type="GO" id="GO:0016787">
    <property type="term" value="F:hydrolase activity"/>
    <property type="evidence" value="ECO:0007669"/>
    <property type="project" value="UniProtKB-KW"/>
</dbReference>
<keyword evidence="1 3" id="KW-0378">Hydrolase</keyword>
<dbReference type="KEGG" id="dwu:DVJ83_14225"/>
<accession>A0A345IKW2</accession>
<dbReference type="InterPro" id="IPR050266">
    <property type="entry name" value="AB_hydrolase_sf"/>
</dbReference>
<dbReference type="AlphaFoldDB" id="A0A345IKW2"/>
<dbReference type="PRINTS" id="PR00111">
    <property type="entry name" value="ABHYDROLASE"/>
</dbReference>
<dbReference type="EMBL" id="CP031159">
    <property type="protein sequence ID" value="AXH00335.1"/>
    <property type="molecule type" value="Genomic_DNA"/>
</dbReference>
<evidence type="ECO:0000313" key="4">
    <source>
        <dbReference type="Proteomes" id="UP000253744"/>
    </source>
</evidence>
<name>A0A345IKW2_9DEIO</name>
<dbReference type="GO" id="GO:0016020">
    <property type="term" value="C:membrane"/>
    <property type="evidence" value="ECO:0007669"/>
    <property type="project" value="TreeGrafter"/>
</dbReference>
<organism evidence="3 4">
    <name type="scientific">Deinococcus wulumuqiensis</name>
    <dbReference type="NCBI Taxonomy" id="980427"/>
    <lineage>
        <taxon>Bacteria</taxon>
        <taxon>Thermotogati</taxon>
        <taxon>Deinococcota</taxon>
        <taxon>Deinococci</taxon>
        <taxon>Deinococcales</taxon>
        <taxon>Deinococcaceae</taxon>
        <taxon>Deinococcus</taxon>
    </lineage>
</organism>
<proteinExistence type="predicted"/>
<dbReference type="InterPro" id="IPR029058">
    <property type="entry name" value="AB_hydrolase_fold"/>
</dbReference>
<dbReference type="InterPro" id="IPR000073">
    <property type="entry name" value="AB_hydrolase_1"/>
</dbReference>
<protein>
    <submittedName>
        <fullName evidence="3">Alpha/beta fold hydrolase</fullName>
    </submittedName>
</protein>
<dbReference type="RefSeq" id="WP_114673027.1">
    <property type="nucleotide sequence ID" value="NZ_CP031159.1"/>
</dbReference>
<keyword evidence="3" id="KW-0614">Plasmid</keyword>
<evidence type="ECO:0000313" key="3">
    <source>
        <dbReference type="EMBL" id="AXH00335.1"/>
    </source>
</evidence>
<dbReference type="SUPFAM" id="SSF53474">
    <property type="entry name" value="alpha/beta-Hydrolases"/>
    <property type="match status" value="1"/>
</dbReference>
<gene>
    <name evidence="3" type="ORF">DVJ83_14225</name>
</gene>
<dbReference type="InterPro" id="IPR000639">
    <property type="entry name" value="Epox_hydrolase-like"/>
</dbReference>
<evidence type="ECO:0000256" key="1">
    <source>
        <dbReference type="ARBA" id="ARBA00022801"/>
    </source>
</evidence>
<evidence type="ECO:0000259" key="2">
    <source>
        <dbReference type="Pfam" id="PF00561"/>
    </source>
</evidence>
<dbReference type="PANTHER" id="PTHR43798:SF31">
    <property type="entry name" value="AB HYDROLASE SUPERFAMILY PROTEIN YCLE"/>
    <property type="match status" value="1"/>
</dbReference>
<dbReference type="Pfam" id="PF00561">
    <property type="entry name" value="Abhydrolase_1"/>
    <property type="match status" value="1"/>
</dbReference>
<feature type="domain" description="AB hydrolase-1" evidence="2">
    <location>
        <begin position="24"/>
        <end position="263"/>
    </location>
</feature>
<geneLocation type="plasmid" evidence="4">
    <name>pdrda</name>
</geneLocation>
<dbReference type="Proteomes" id="UP000253744">
    <property type="component" value="Plasmid pDrdA"/>
</dbReference>
<dbReference type="PRINTS" id="PR00412">
    <property type="entry name" value="EPOXHYDRLASE"/>
</dbReference>
<dbReference type="Gene3D" id="3.40.50.1820">
    <property type="entry name" value="alpha/beta hydrolase"/>
    <property type="match status" value="1"/>
</dbReference>
<dbReference type="STRING" id="1288484.GCA_000348665_01914"/>
<reference evidence="3 4" key="1">
    <citation type="submission" date="2018-07" db="EMBL/GenBank/DDBJ databases">
        <title>Complete Genome and Methylome Analysis of Deinococcus wulumuqiensis NEB 479.</title>
        <authorList>
            <person name="Fomenkov A."/>
            <person name="Luyten Y."/>
            <person name="Vincze T."/>
            <person name="Anton B.P."/>
            <person name="Clark T."/>
            <person name="Roberts R.J."/>
            <person name="Morgan R.D."/>
        </authorList>
    </citation>
    <scope>NUCLEOTIDE SEQUENCE [LARGE SCALE GENOMIC DNA]</scope>
    <source>
        <strain evidence="3 4">NEB 479</strain>
        <plasmid evidence="4">Plasmid pdrda</plasmid>
    </source>
</reference>